<protein>
    <submittedName>
        <fullName evidence="1">Uncharacterized protein</fullName>
    </submittedName>
</protein>
<dbReference type="SUPFAM" id="SSF52047">
    <property type="entry name" value="RNI-like"/>
    <property type="match status" value="1"/>
</dbReference>
<sequence length="706" mass="80316">MGCVLCVVVINLTQHIQLPGMNRSSHDASSLPLVPSSKLPTQLCYHTFYITTISHGPNNRSSMDAIEDFQTNRKKGKAPERLSISEVQIHERKRRRMSSPKSTSTGIFPVDVWHMIADFIPSQDTQTLSVLTRVSKTLYKTLSARLYRDLIVAAPSNRNFPGCIKVLDRYVSISQRDSLRTNIPNPGPGPISALLSIATTIPENTDQNLVPYCARYVKRLLVGWSNPGPERLPILTACLEQAFENLTGLEVLIWLDNHISFTCTIGQRLAKLNLKAFAFNFSCPRGPSSLSSIKNLVYLDIFRTHDGSGIRDLLWQSKDTLKTLIYEEGVIPDSDQVDSLKDLLHDGEVIRLPNLTTLCLKINRLTLPEARCLLSNINFPRLTYFEFSTFKRNLLAGQEDEEPFTHQALFEALFEAYGSNAQSERLMLKTFRFRSQLPVYPDRYFLGLLGSFSTLETFIFEETGDNKGDTGKEDVDGLLSALSSHKNLEWLSIHIPYYTEKRWQFSLDHFTRLRDCFPGLKHLACSYEPKRSASRIGRPISLAELYDMEPEMKEQPTFSVLPTMTNLLSYAMPGIRQTNGWMSISGGARLGVILHEIMPEFLRQLRIGEGKRSEIRRWEDRYKLSVLTLGSISFEIKSGSPDEMKDEYEEVFKSADGTLEHIYVRRIPPGRLYDGDYPTVNSMKAVEWRVRNYNGTRGDWLQGIKL</sequence>
<name>A0A8H2DW63_ORBOL</name>
<gene>
    <name evidence="1" type="ORF">EYR41_009923</name>
</gene>
<evidence type="ECO:0000313" key="2">
    <source>
        <dbReference type="Proteomes" id="UP000297595"/>
    </source>
</evidence>
<proteinExistence type="predicted"/>
<reference evidence="1 2" key="1">
    <citation type="submission" date="2019-03" db="EMBL/GenBank/DDBJ databases">
        <title>Nematode-trapping fungi genome.</title>
        <authorList>
            <person name="Vidal-Diez De Ulzurrun G."/>
        </authorList>
    </citation>
    <scope>NUCLEOTIDE SEQUENCE [LARGE SCALE GENOMIC DNA]</scope>
    <source>
        <strain evidence="1 2">TWF154</strain>
    </source>
</reference>
<accession>A0A8H2DW63</accession>
<dbReference type="AlphaFoldDB" id="A0A8H2DW63"/>
<organism evidence="1 2">
    <name type="scientific">Orbilia oligospora</name>
    <name type="common">Nematode-trapping fungus</name>
    <name type="synonym">Arthrobotrys oligospora</name>
    <dbReference type="NCBI Taxonomy" id="2813651"/>
    <lineage>
        <taxon>Eukaryota</taxon>
        <taxon>Fungi</taxon>
        <taxon>Dikarya</taxon>
        <taxon>Ascomycota</taxon>
        <taxon>Pezizomycotina</taxon>
        <taxon>Orbiliomycetes</taxon>
        <taxon>Orbiliales</taxon>
        <taxon>Orbiliaceae</taxon>
        <taxon>Orbilia</taxon>
    </lineage>
</organism>
<evidence type="ECO:0000313" key="1">
    <source>
        <dbReference type="EMBL" id="TGJ65993.1"/>
    </source>
</evidence>
<dbReference type="Gene3D" id="3.80.10.10">
    <property type="entry name" value="Ribonuclease Inhibitor"/>
    <property type="match status" value="1"/>
</dbReference>
<dbReference type="InterPro" id="IPR032675">
    <property type="entry name" value="LRR_dom_sf"/>
</dbReference>
<comment type="caution">
    <text evidence="1">The sequence shown here is derived from an EMBL/GenBank/DDBJ whole genome shotgun (WGS) entry which is preliminary data.</text>
</comment>
<dbReference type="EMBL" id="SOZJ01000006">
    <property type="protein sequence ID" value="TGJ65993.1"/>
    <property type="molecule type" value="Genomic_DNA"/>
</dbReference>
<dbReference type="Proteomes" id="UP000297595">
    <property type="component" value="Unassembled WGS sequence"/>
</dbReference>